<dbReference type="SUPFAM" id="SSF74650">
    <property type="entry name" value="Galactose mutarotase-like"/>
    <property type="match status" value="1"/>
</dbReference>
<dbReference type="InterPro" id="IPR011013">
    <property type="entry name" value="Gal_mutarotase_sf_dom"/>
</dbReference>
<dbReference type="GO" id="GO:0006006">
    <property type="term" value="P:glucose metabolic process"/>
    <property type="evidence" value="ECO:0007669"/>
    <property type="project" value="TreeGrafter"/>
</dbReference>
<dbReference type="CDD" id="cd09021">
    <property type="entry name" value="Aldose_epim_Ec_YphB"/>
    <property type="match status" value="1"/>
</dbReference>
<evidence type="ECO:0000313" key="3">
    <source>
        <dbReference type="Proteomes" id="UP000265715"/>
    </source>
</evidence>
<proteinExistence type="predicted"/>
<dbReference type="AlphaFoldDB" id="A0A399F3N8"/>
<organism evidence="2 3">
    <name type="scientific">Calidithermus terrae</name>
    <dbReference type="NCBI Taxonomy" id="1408545"/>
    <lineage>
        <taxon>Bacteria</taxon>
        <taxon>Thermotogati</taxon>
        <taxon>Deinococcota</taxon>
        <taxon>Deinococci</taxon>
        <taxon>Thermales</taxon>
        <taxon>Thermaceae</taxon>
        <taxon>Calidithermus</taxon>
    </lineage>
</organism>
<dbReference type="OrthoDB" id="9795355at2"/>
<sequence>MFTLESSLLRLEVNPEVGASVAAFEARLGGEWVAVMRPTPRPLPGRSSPYSSFTLAPYSNRIRGARFRFAGREYRLQPNTPEGNAQHGDVRNRPWQAEKPGPGTLVCSFESGRFEDVNWPWAFTLLKTYRLEGNTFDTVLELTNASDEPMPAGFGLHPYFVWRLPGSRDVELQFGAQGYYRTGESLIPDGPMGAVPAELDFSRSRALGGQKVNGVYGGWDGRAVLEWPGSGVRMRLEADPVFAHLVVFTAPDGTLAVEPVTNATDGFNLMAQGVEGHGVVVLGPGESLRGRVRLRLEGP</sequence>
<dbReference type="InterPro" id="IPR014718">
    <property type="entry name" value="GH-type_carb-bd"/>
</dbReference>
<keyword evidence="2" id="KW-0413">Isomerase</keyword>
<gene>
    <name evidence="2" type="primary">galM_1</name>
    <name evidence="2" type="ORF">Mterra_00802</name>
</gene>
<keyword evidence="3" id="KW-1185">Reference proteome</keyword>
<accession>A0A399F3N8</accession>
<dbReference type="RefSeq" id="WP_119314007.1">
    <property type="nucleotide sequence ID" value="NZ_QXDL01000021.1"/>
</dbReference>
<dbReference type="EC" id="5.1.3.3" evidence="2"/>
<dbReference type="PANTHER" id="PTHR10091:SF45">
    <property type="entry name" value="ALDOSE 1-EPIMERASE"/>
    <property type="match status" value="1"/>
</dbReference>
<evidence type="ECO:0000256" key="1">
    <source>
        <dbReference type="SAM" id="MobiDB-lite"/>
    </source>
</evidence>
<name>A0A399F3N8_9DEIN</name>
<dbReference type="GO" id="GO:0033499">
    <property type="term" value="P:galactose catabolic process via UDP-galactose, Leloir pathway"/>
    <property type="evidence" value="ECO:0007669"/>
    <property type="project" value="TreeGrafter"/>
</dbReference>
<dbReference type="Proteomes" id="UP000265715">
    <property type="component" value="Unassembled WGS sequence"/>
</dbReference>
<reference evidence="2 3" key="1">
    <citation type="submission" date="2018-08" db="EMBL/GenBank/DDBJ databases">
        <title>Meiothermus terrae DSM 26712 genome sequencing project.</title>
        <authorList>
            <person name="Da Costa M.S."/>
            <person name="Albuquerque L."/>
            <person name="Raposo P."/>
            <person name="Froufe H.J.C."/>
            <person name="Barroso C.S."/>
            <person name="Egas C."/>
        </authorList>
    </citation>
    <scope>NUCLEOTIDE SEQUENCE [LARGE SCALE GENOMIC DNA]</scope>
    <source>
        <strain evidence="2 3">DSM 26712</strain>
    </source>
</reference>
<evidence type="ECO:0000313" key="2">
    <source>
        <dbReference type="EMBL" id="RIH89221.1"/>
    </source>
</evidence>
<dbReference type="Gene3D" id="2.70.98.10">
    <property type="match status" value="1"/>
</dbReference>
<dbReference type="PANTHER" id="PTHR10091">
    <property type="entry name" value="ALDOSE-1-EPIMERASE"/>
    <property type="match status" value="1"/>
</dbReference>
<comment type="caution">
    <text evidence="2">The sequence shown here is derived from an EMBL/GenBank/DDBJ whole genome shotgun (WGS) entry which is preliminary data.</text>
</comment>
<feature type="region of interest" description="Disordered" evidence="1">
    <location>
        <begin position="76"/>
        <end position="97"/>
    </location>
</feature>
<dbReference type="GO" id="GO:0030246">
    <property type="term" value="F:carbohydrate binding"/>
    <property type="evidence" value="ECO:0007669"/>
    <property type="project" value="InterPro"/>
</dbReference>
<protein>
    <submittedName>
        <fullName evidence="2">Aldose 1-epimerase</fullName>
        <ecNumber evidence="2">5.1.3.3</ecNumber>
    </submittedName>
</protein>
<dbReference type="InterPro" id="IPR008183">
    <property type="entry name" value="Aldose_1/G6P_1-epimerase"/>
</dbReference>
<dbReference type="Pfam" id="PF01263">
    <property type="entry name" value="Aldose_epim"/>
    <property type="match status" value="1"/>
</dbReference>
<dbReference type="GO" id="GO:0004034">
    <property type="term" value="F:aldose 1-epimerase activity"/>
    <property type="evidence" value="ECO:0007669"/>
    <property type="project" value="UniProtKB-EC"/>
</dbReference>
<dbReference type="EMBL" id="QXDL01000021">
    <property type="protein sequence ID" value="RIH89221.1"/>
    <property type="molecule type" value="Genomic_DNA"/>
</dbReference>